<sequence>RISYVRPHPHKLHATSSERVACDLHRISYMRPPPNRLCATSTAEVMCDLLRIGYVRHGRKGD</sequence>
<name>A0A2P5AP29_PARAD</name>
<reference evidence="2" key="1">
    <citation type="submission" date="2016-06" db="EMBL/GenBank/DDBJ databases">
        <title>Parallel loss of symbiosis genes in relatives of nitrogen-fixing non-legume Parasponia.</title>
        <authorList>
            <person name="Van Velzen R."/>
            <person name="Holmer R."/>
            <person name="Bu F."/>
            <person name="Rutten L."/>
            <person name="Van Zeijl A."/>
            <person name="Liu W."/>
            <person name="Santuari L."/>
            <person name="Cao Q."/>
            <person name="Sharma T."/>
            <person name="Shen D."/>
            <person name="Roswanjaya Y."/>
            <person name="Wardhani T."/>
            <person name="Kalhor M.S."/>
            <person name="Jansen J."/>
            <person name="Van den Hoogen J."/>
            <person name="Gungor B."/>
            <person name="Hartog M."/>
            <person name="Hontelez J."/>
            <person name="Verver J."/>
            <person name="Yang W.-C."/>
            <person name="Schijlen E."/>
            <person name="Repin R."/>
            <person name="Schilthuizen M."/>
            <person name="Schranz E."/>
            <person name="Heidstra R."/>
            <person name="Miyata K."/>
            <person name="Fedorova E."/>
            <person name="Kohlen W."/>
            <person name="Bisseling T."/>
            <person name="Smit S."/>
            <person name="Geurts R."/>
        </authorList>
    </citation>
    <scope>NUCLEOTIDE SEQUENCE [LARGE SCALE GENOMIC DNA]</scope>
    <source>
        <strain evidence="2">cv. WU1-14</strain>
    </source>
</reference>
<proteinExistence type="predicted"/>
<keyword evidence="2" id="KW-1185">Reference proteome</keyword>
<organism evidence="1 2">
    <name type="scientific">Parasponia andersonii</name>
    <name type="common">Sponia andersonii</name>
    <dbReference type="NCBI Taxonomy" id="3476"/>
    <lineage>
        <taxon>Eukaryota</taxon>
        <taxon>Viridiplantae</taxon>
        <taxon>Streptophyta</taxon>
        <taxon>Embryophyta</taxon>
        <taxon>Tracheophyta</taxon>
        <taxon>Spermatophyta</taxon>
        <taxon>Magnoliopsida</taxon>
        <taxon>eudicotyledons</taxon>
        <taxon>Gunneridae</taxon>
        <taxon>Pentapetalae</taxon>
        <taxon>rosids</taxon>
        <taxon>fabids</taxon>
        <taxon>Rosales</taxon>
        <taxon>Cannabaceae</taxon>
        <taxon>Parasponia</taxon>
    </lineage>
</organism>
<evidence type="ECO:0000313" key="2">
    <source>
        <dbReference type="Proteomes" id="UP000237105"/>
    </source>
</evidence>
<dbReference type="Proteomes" id="UP000237105">
    <property type="component" value="Unassembled WGS sequence"/>
</dbReference>
<feature type="non-terminal residue" evidence="1">
    <location>
        <position position="1"/>
    </location>
</feature>
<evidence type="ECO:0000313" key="1">
    <source>
        <dbReference type="EMBL" id="PON38318.1"/>
    </source>
</evidence>
<gene>
    <name evidence="1" type="ORF">PanWU01x14_313460</name>
</gene>
<comment type="caution">
    <text evidence="1">The sequence shown here is derived from an EMBL/GenBank/DDBJ whole genome shotgun (WGS) entry which is preliminary data.</text>
</comment>
<dbReference type="AlphaFoldDB" id="A0A2P5AP29"/>
<protein>
    <submittedName>
        <fullName evidence="1">Uncharacterized protein</fullName>
    </submittedName>
</protein>
<accession>A0A2P5AP29</accession>
<dbReference type="EMBL" id="JXTB01000499">
    <property type="protein sequence ID" value="PON38318.1"/>
    <property type="molecule type" value="Genomic_DNA"/>
</dbReference>